<dbReference type="InterPro" id="IPR013328">
    <property type="entry name" value="6PGD_dom2"/>
</dbReference>
<dbReference type="Gene3D" id="3.40.50.720">
    <property type="entry name" value="NAD(P)-binding Rossmann-like Domain"/>
    <property type="match status" value="1"/>
</dbReference>
<proteinExistence type="predicted"/>
<dbReference type="Pfam" id="PF02317">
    <property type="entry name" value="Octopine_DH"/>
    <property type="match status" value="1"/>
</dbReference>
<dbReference type="PANTHER" id="PTHR38015">
    <property type="entry name" value="BLR6086 PROTEIN"/>
    <property type="match status" value="1"/>
</dbReference>
<sequence>MAQKKSISWEALCEAGDLGDDYELDLSTTNVTVCGGGNAAHVGAAMFAKQGCKTNMYLSLPKEAEKMKAGIAEGGIECQQTADDNHMTYVGSPLVSADPSITKDSDVVVILAPAFAHESICRETKPFLKKGAIIGTLPAHGGFDLVARHALDEKIDEVVVFGTVGLPWTTRIIEYGKKVEVYSTKANLRMNFHPRVPKVPALTLLSTMFIGTTFQMGNDYLECTLWPVNNVIHPGILYGRWKDWDGIPVAEKPLFYNGVDDFTASKLEGMSDEIQATAKAAQKELGVELAVPSLKEFLENSYGDLIPDRTSLKTIFRTSPAYQGLTHPMTESESGFSPDFKNRYLTEDLPHGLAVVRGIAALVEVPTPCIDEVLTWAQNACGQSYLVDGKMTGNDISHSGVPQRFGFEEISELIF</sequence>
<evidence type="ECO:0000259" key="1">
    <source>
        <dbReference type="Pfam" id="PF02317"/>
    </source>
</evidence>
<evidence type="ECO:0000313" key="3">
    <source>
        <dbReference type="Proteomes" id="UP001157974"/>
    </source>
</evidence>
<dbReference type="Gene3D" id="1.10.1040.10">
    <property type="entry name" value="N-(1-d-carboxylethyl)-l-norvaline Dehydrogenase, domain 2"/>
    <property type="match status" value="1"/>
</dbReference>
<dbReference type="SUPFAM" id="SSF48179">
    <property type="entry name" value="6-phosphogluconate dehydrogenase C-terminal domain-like"/>
    <property type="match status" value="1"/>
</dbReference>
<dbReference type="GO" id="GO:0016491">
    <property type="term" value="F:oxidoreductase activity"/>
    <property type="evidence" value="ECO:0007669"/>
    <property type="project" value="InterPro"/>
</dbReference>
<gene>
    <name evidence="2" type="ORF">NDN08_007832</name>
</gene>
<dbReference type="SUPFAM" id="SSF51735">
    <property type="entry name" value="NAD(P)-binding Rossmann-fold domains"/>
    <property type="match status" value="1"/>
</dbReference>
<dbReference type="Proteomes" id="UP001157974">
    <property type="component" value="Unassembled WGS sequence"/>
</dbReference>
<comment type="caution">
    <text evidence="2">The sequence shown here is derived from an EMBL/GenBank/DDBJ whole genome shotgun (WGS) entry which is preliminary data.</text>
</comment>
<name>A0AAV8V1H3_9RHOD</name>
<accession>A0AAV8V1H3</accession>
<keyword evidence="3" id="KW-1185">Reference proteome</keyword>
<reference evidence="2 3" key="1">
    <citation type="journal article" date="2023" name="Nat. Commun.">
        <title>Origin of minicircular mitochondrial genomes in red algae.</title>
        <authorList>
            <person name="Lee Y."/>
            <person name="Cho C.H."/>
            <person name="Lee Y.M."/>
            <person name="Park S.I."/>
            <person name="Yang J.H."/>
            <person name="West J.A."/>
            <person name="Bhattacharya D."/>
            <person name="Yoon H.S."/>
        </authorList>
    </citation>
    <scope>NUCLEOTIDE SEQUENCE [LARGE SCALE GENOMIC DNA]</scope>
    <source>
        <strain evidence="2 3">CCMP1338</strain>
        <tissue evidence="2">Whole cell</tissue>
    </source>
</reference>
<dbReference type="PANTHER" id="PTHR38015:SF1">
    <property type="entry name" value="OPINE DEHYDROGENASE DOMAIN-CONTAINING PROTEIN"/>
    <property type="match status" value="1"/>
</dbReference>
<feature type="domain" description="Opine dehydrogenase" evidence="1">
    <location>
        <begin position="218"/>
        <end position="381"/>
    </location>
</feature>
<dbReference type="InterPro" id="IPR036291">
    <property type="entry name" value="NAD(P)-bd_dom_sf"/>
</dbReference>
<dbReference type="EMBL" id="JAMWBK010000002">
    <property type="protein sequence ID" value="KAJ8907726.1"/>
    <property type="molecule type" value="Genomic_DNA"/>
</dbReference>
<protein>
    <recommendedName>
        <fullName evidence="1">Opine dehydrogenase domain-containing protein</fullName>
    </recommendedName>
</protein>
<dbReference type="InterPro" id="IPR008927">
    <property type="entry name" value="6-PGluconate_DH-like_C_sf"/>
</dbReference>
<dbReference type="InterPro" id="IPR003421">
    <property type="entry name" value="Opine_DH"/>
</dbReference>
<evidence type="ECO:0000313" key="2">
    <source>
        <dbReference type="EMBL" id="KAJ8907726.1"/>
    </source>
</evidence>
<dbReference type="AlphaFoldDB" id="A0AAV8V1H3"/>
<dbReference type="InterPro" id="IPR051729">
    <property type="entry name" value="Opine/Lysopine_DH"/>
</dbReference>
<organism evidence="2 3">
    <name type="scientific">Rhodosorus marinus</name>
    <dbReference type="NCBI Taxonomy" id="101924"/>
    <lineage>
        <taxon>Eukaryota</taxon>
        <taxon>Rhodophyta</taxon>
        <taxon>Stylonematophyceae</taxon>
        <taxon>Stylonematales</taxon>
        <taxon>Stylonemataceae</taxon>
        <taxon>Rhodosorus</taxon>
    </lineage>
</organism>